<evidence type="ECO:0000313" key="4">
    <source>
        <dbReference type="Proteomes" id="UP001347796"/>
    </source>
</evidence>
<evidence type="ECO:0000256" key="2">
    <source>
        <dbReference type="SAM" id="MobiDB-lite"/>
    </source>
</evidence>
<feature type="compositionally biased region" description="Polar residues" evidence="2">
    <location>
        <begin position="1"/>
        <end position="11"/>
    </location>
</feature>
<accession>A0AAN8JA42</accession>
<organism evidence="3 4">
    <name type="scientific">Patella caerulea</name>
    <name type="common">Rayed Mediterranean limpet</name>
    <dbReference type="NCBI Taxonomy" id="87958"/>
    <lineage>
        <taxon>Eukaryota</taxon>
        <taxon>Metazoa</taxon>
        <taxon>Spiralia</taxon>
        <taxon>Lophotrochozoa</taxon>
        <taxon>Mollusca</taxon>
        <taxon>Gastropoda</taxon>
        <taxon>Patellogastropoda</taxon>
        <taxon>Patelloidea</taxon>
        <taxon>Patellidae</taxon>
        <taxon>Patella</taxon>
    </lineage>
</organism>
<name>A0AAN8JA42_PATCE</name>
<feature type="coiled-coil region" evidence="1">
    <location>
        <begin position="63"/>
        <end position="90"/>
    </location>
</feature>
<comment type="caution">
    <text evidence="3">The sequence shown here is derived from an EMBL/GenBank/DDBJ whole genome shotgun (WGS) entry which is preliminary data.</text>
</comment>
<dbReference type="EMBL" id="JAZGQO010000013">
    <property type="protein sequence ID" value="KAK6171683.1"/>
    <property type="molecule type" value="Genomic_DNA"/>
</dbReference>
<feature type="region of interest" description="Disordered" evidence="2">
    <location>
        <begin position="1"/>
        <end position="35"/>
    </location>
</feature>
<evidence type="ECO:0000256" key="1">
    <source>
        <dbReference type="SAM" id="Coils"/>
    </source>
</evidence>
<keyword evidence="4" id="KW-1185">Reference proteome</keyword>
<proteinExistence type="predicted"/>
<gene>
    <name evidence="3" type="ORF">SNE40_018125</name>
</gene>
<keyword evidence="1" id="KW-0175">Coiled coil</keyword>
<evidence type="ECO:0000313" key="3">
    <source>
        <dbReference type="EMBL" id="KAK6171683.1"/>
    </source>
</evidence>
<dbReference type="AlphaFoldDB" id="A0AAN8JA42"/>
<protein>
    <submittedName>
        <fullName evidence="3">Uncharacterized protein</fullName>
    </submittedName>
</protein>
<dbReference type="Proteomes" id="UP001347796">
    <property type="component" value="Unassembled WGS sequence"/>
</dbReference>
<feature type="compositionally biased region" description="Polar residues" evidence="2">
    <location>
        <begin position="21"/>
        <end position="35"/>
    </location>
</feature>
<reference evidence="3 4" key="1">
    <citation type="submission" date="2024-01" db="EMBL/GenBank/DDBJ databases">
        <title>The genome of the rayed Mediterranean limpet Patella caerulea (Linnaeus, 1758).</title>
        <authorList>
            <person name="Anh-Thu Weber A."/>
            <person name="Halstead-Nussloch G."/>
        </authorList>
    </citation>
    <scope>NUCLEOTIDE SEQUENCE [LARGE SCALE GENOMIC DNA]</scope>
    <source>
        <strain evidence="3">AATW-2023a</strain>
        <tissue evidence="3">Whole specimen</tissue>
    </source>
</reference>
<sequence length="120" mass="12896">MSNGSIISQSSHGRRSRDNSDISSTGGPYTSAVSINGSYSSVRSAYSISRAKSRQSARKAALLARAAVLKQALKAQLEEFNLKKEIAVAEAKERAYNAAQCELNGEFAPYSAHTQTAQRL</sequence>